<accession>A0A4Q4PNZ1</accession>
<dbReference type="OrthoDB" id="3687719at2759"/>
<reference evidence="4 5" key="2">
    <citation type="journal article" date="2019" name="bioRxiv">
        <title>Genomics, evolutionary history and diagnostics of the Alternaria alternata species group including apple and Asian pear pathotypes.</title>
        <authorList>
            <person name="Armitage A.D."/>
            <person name="Cockerton H.M."/>
            <person name="Sreenivasaprasad S."/>
            <person name="Woodhall J.W."/>
            <person name="Lane C.R."/>
            <person name="Harrison R.J."/>
            <person name="Clarkson J.P."/>
        </authorList>
    </citation>
    <scope>NUCLEOTIDE SEQUENCE [LARGE SCALE GENOMIC DNA]</scope>
    <source>
        <strain evidence="4">FERA 1082</strain>
        <strain evidence="5">FERA 635</strain>
    </source>
</reference>
<proteinExistence type="predicted"/>
<organism evidence="2 4">
    <name type="scientific">Alternaria tenuissima</name>
    <dbReference type="NCBI Taxonomy" id="119927"/>
    <lineage>
        <taxon>Eukaryota</taxon>
        <taxon>Fungi</taxon>
        <taxon>Dikarya</taxon>
        <taxon>Ascomycota</taxon>
        <taxon>Pezizomycotina</taxon>
        <taxon>Dothideomycetes</taxon>
        <taxon>Pleosporomycetidae</taxon>
        <taxon>Pleosporales</taxon>
        <taxon>Pleosporineae</taxon>
        <taxon>Pleosporaceae</taxon>
        <taxon>Alternaria</taxon>
        <taxon>Alternaria sect. Alternaria</taxon>
        <taxon>Alternaria alternata complex</taxon>
    </lineage>
</organism>
<evidence type="ECO:0000313" key="2">
    <source>
        <dbReference type="EMBL" id="RYN59048.1"/>
    </source>
</evidence>
<reference evidence="3" key="1">
    <citation type="submission" date="2017-10" db="EMBL/GenBank/DDBJ databases">
        <authorList>
            <person name="Armitage A.D."/>
            <person name="Barbara D.J."/>
            <person name="Woodhall J.W."/>
            <person name="Sreenivasaprasad S."/>
            <person name="Lane C.R."/>
            <person name="Clarkson J.P."/>
            <person name="Harrison R.J."/>
        </authorList>
    </citation>
    <scope>NUCLEOTIDE SEQUENCE</scope>
    <source>
        <strain evidence="3">FERA 635</strain>
    </source>
</reference>
<feature type="compositionally biased region" description="Polar residues" evidence="1">
    <location>
        <begin position="53"/>
        <end position="69"/>
    </location>
</feature>
<name>A0A4Q4PNZ1_9PLEO</name>
<dbReference type="Proteomes" id="UP000293195">
    <property type="component" value="Unassembled WGS sequence"/>
</dbReference>
<sequence length="741" mass="82756">MVEQNEVSDERMPAQVTAQVALTSSEQSVPHPSSSSPSQLTAGSQSLVPTAVPISTSQPDSDSCLNSSAVDIDFSQGAEPHIESKRLASPPVQSDPTTDLQLLGDTHKRSRSQEEKHAGSAMPITPSFLDDLGNEVSTTPPLLEQIATPRSSPDGSAGRLTLSTAAPSSSRTPSALQIFESRSNQARQEHFRRTKIFHKTRCSMMCQTKRMLVFASRGFERGSLPTRQTKPPLLKRRHSIDVNTTENWETRNFSCWLHFHMKVDDLQPLLHISAWPTNIVQQDRLCPQTSETEIPYVTLTQYSLPDPRRYAAFVLVFYTEIPHNTENFLELGDVTLLNDAFHYIGATCYALSGMEVWMRGESLDMALEVLRRDEDCDTYGIDIANSTVAQICCFASNGIDGPSGEYDQYRTRYNNKNWIIVICNDGMGGIENDGTSGSHWSMVAMDRISKNAYYYDSLWVDRHEYQTLGRNISLGMLNILGEDISLWTYLIQLESPDQSFDNLFKQDGGACGPFVYKMTQILIRYIKSQQSLGVERLSLAVNHAWVTQVFSPQFHSGVVRREMQDSILRWHHITRAAASADRHDYQAIQDTDAILDDGPVVSFEIPPKPRLPVLRRTHYTNKLSRSHHIRRGCSSGTNYHDPIDLDDSDENWTMGNSSDNSTAGSSSGGTVIIGHEVLWEDAGVDTAMDEEKLFPVLDSGIQLIEATDDVQDEHTPVRLQRVVNPTEPVDAEEGPSVTRLD</sequence>
<feature type="region of interest" description="Disordered" evidence="1">
    <location>
        <begin position="634"/>
        <end position="668"/>
    </location>
</feature>
<dbReference type="EMBL" id="PDXA01000004">
    <property type="protein sequence ID" value="RYN59048.1"/>
    <property type="molecule type" value="Genomic_DNA"/>
</dbReference>
<evidence type="ECO:0008006" key="6">
    <source>
        <dbReference type="Google" id="ProtNLM"/>
    </source>
</evidence>
<evidence type="ECO:0000313" key="3">
    <source>
        <dbReference type="EMBL" id="RYO05493.1"/>
    </source>
</evidence>
<comment type="caution">
    <text evidence="2">The sequence shown here is derived from an EMBL/GenBank/DDBJ whole genome shotgun (WGS) entry which is preliminary data.</text>
</comment>
<reference evidence="2" key="3">
    <citation type="journal article" date="2019" name="J. ISSAAS">
        <title>Genomics, evolutionary history and diagnostics of the Alternaria alternata species group including apple and Asian pear pathotypes.</title>
        <authorList>
            <person name="Armitage A.D."/>
            <person name="Cockerton H.M."/>
            <person name="Sreenivasaprasad S."/>
            <person name="Woodhall J."/>
            <person name="Lane C."/>
            <person name="Harrison R.J."/>
            <person name="Clarkson J.P."/>
        </authorList>
    </citation>
    <scope>NUCLEOTIDE SEQUENCE</scope>
    <source>
        <strain evidence="2">FERA 1082</strain>
    </source>
</reference>
<feature type="region of interest" description="Disordered" evidence="1">
    <location>
        <begin position="20"/>
        <end position="174"/>
    </location>
</feature>
<dbReference type="InterPro" id="IPR038765">
    <property type="entry name" value="Papain-like_cys_pep_sf"/>
</dbReference>
<evidence type="ECO:0000313" key="4">
    <source>
        <dbReference type="Proteomes" id="UP000292402"/>
    </source>
</evidence>
<gene>
    <name evidence="2" type="ORF">AA0114_g1616</name>
    <name evidence="3" type="ORF">AA0119_g3258</name>
</gene>
<dbReference type="Gene3D" id="3.40.395.10">
    <property type="entry name" value="Adenoviral Proteinase, Chain A"/>
    <property type="match status" value="1"/>
</dbReference>
<protein>
    <recommendedName>
        <fullName evidence="6">Ubiquitin-like protease family profile domain-containing protein</fullName>
    </recommendedName>
</protein>
<dbReference type="AlphaFoldDB" id="A0A4Q4PNZ1"/>
<evidence type="ECO:0000256" key="1">
    <source>
        <dbReference type="SAM" id="MobiDB-lite"/>
    </source>
</evidence>
<feature type="compositionally biased region" description="Low complexity" evidence="1">
    <location>
        <begin position="24"/>
        <end position="46"/>
    </location>
</feature>
<feature type="compositionally biased region" description="Basic and acidic residues" evidence="1">
    <location>
        <begin position="105"/>
        <end position="118"/>
    </location>
</feature>
<dbReference type="EMBL" id="PDXF01000008">
    <property type="protein sequence ID" value="RYO05493.1"/>
    <property type="molecule type" value="Genomic_DNA"/>
</dbReference>
<keyword evidence="5" id="KW-1185">Reference proteome</keyword>
<feature type="compositionally biased region" description="Low complexity" evidence="1">
    <location>
        <begin position="159"/>
        <end position="174"/>
    </location>
</feature>
<evidence type="ECO:0000313" key="5">
    <source>
        <dbReference type="Proteomes" id="UP000293195"/>
    </source>
</evidence>
<dbReference type="SUPFAM" id="SSF54001">
    <property type="entry name" value="Cysteine proteinases"/>
    <property type="match status" value="1"/>
</dbReference>
<feature type="compositionally biased region" description="Low complexity" evidence="1">
    <location>
        <begin position="655"/>
        <end position="668"/>
    </location>
</feature>
<feature type="compositionally biased region" description="Polar residues" evidence="1">
    <location>
        <begin position="91"/>
        <end position="100"/>
    </location>
</feature>
<dbReference type="Proteomes" id="UP000292402">
    <property type="component" value="Unassembled WGS sequence"/>
</dbReference>